<reference evidence="1 4" key="1">
    <citation type="submission" date="2015-06" db="EMBL/GenBank/DDBJ databases">
        <title>Genome sequence of Pseudoalteromonas carrageenovora.</title>
        <authorList>
            <person name="Xie B.-B."/>
            <person name="Rong J.-C."/>
            <person name="Qin Q.-L."/>
            <person name="Zhang Y.-Z."/>
        </authorList>
    </citation>
    <scope>NUCLEOTIDE SEQUENCE [LARGE SCALE GENOMIC DNA]</scope>
    <source>
        <strain evidence="1 4">IAM 12662</strain>
    </source>
</reference>
<name>A0A2K4XCH4_PSEVC</name>
<proteinExistence type="predicted"/>
<sequence>MQVTNYLLIDIDNEFSRAFAQYNKNNNKSTTPCELIAVGSNTRQLVKMMFDEQIKDYCYCDLENEISVAELSHYLADHHSIHGVLFNSADYLLASDQQRSIYNSLNENRFLINLDDTEYTLSRITDDTLTEPLIADHDIAHSTQELICQAELHNKNK</sequence>
<evidence type="ECO:0000313" key="2">
    <source>
        <dbReference type="EMBL" id="SOU42025.1"/>
    </source>
</evidence>
<keyword evidence="4" id="KW-1185">Reference proteome</keyword>
<evidence type="ECO:0000313" key="3">
    <source>
        <dbReference type="Proteomes" id="UP000238288"/>
    </source>
</evidence>
<accession>A0A2K4XCH4</accession>
<organism evidence="2 3">
    <name type="scientific">Pseudoalteromonas carrageenovora IAM 12662</name>
    <dbReference type="NCBI Taxonomy" id="1314868"/>
    <lineage>
        <taxon>Bacteria</taxon>
        <taxon>Pseudomonadati</taxon>
        <taxon>Pseudomonadota</taxon>
        <taxon>Gammaproteobacteria</taxon>
        <taxon>Alteromonadales</taxon>
        <taxon>Pseudoalteromonadaceae</taxon>
        <taxon>Pseudoalteromonas</taxon>
    </lineage>
</organism>
<dbReference type="Proteomes" id="UP000615003">
    <property type="component" value="Unassembled WGS sequence"/>
</dbReference>
<evidence type="ECO:0000313" key="4">
    <source>
        <dbReference type="Proteomes" id="UP000615003"/>
    </source>
</evidence>
<dbReference type="EMBL" id="LT965928">
    <property type="protein sequence ID" value="SOU42025.1"/>
    <property type="molecule type" value="Genomic_DNA"/>
</dbReference>
<evidence type="ECO:0000313" key="1">
    <source>
        <dbReference type="EMBL" id="MBE0380889.1"/>
    </source>
</evidence>
<reference evidence="2 3" key="2">
    <citation type="submission" date="2017-11" db="EMBL/GenBank/DDBJ databases">
        <authorList>
            <person name="Han C.G."/>
        </authorList>
    </citation>
    <scope>NUCLEOTIDE SEQUENCE [LARGE SCALE GENOMIC DNA]</scope>
    <source>
        <strain evidence="3">ATCC 43555</strain>
        <strain evidence="2">ATCC43555</strain>
    </source>
</reference>
<dbReference type="AlphaFoldDB" id="A0A2K4XCH4"/>
<protein>
    <submittedName>
        <fullName evidence="2">Uncharacterized protein</fullName>
    </submittedName>
</protein>
<dbReference type="EMBL" id="AQGW01000013">
    <property type="protein sequence ID" value="MBE0380889.1"/>
    <property type="molecule type" value="Genomic_DNA"/>
</dbReference>
<gene>
    <name evidence="2" type="ORF">PCAR9_A31226</name>
    <name evidence="1" type="ORF">PCARR_a2583</name>
</gene>
<dbReference type="Proteomes" id="UP000238288">
    <property type="component" value="Chromosome PCAR9a"/>
</dbReference>